<protein>
    <submittedName>
        <fullName evidence="3">Uncharacterized protein</fullName>
    </submittedName>
</protein>
<gene>
    <name evidence="3" type="ORF">ENV88_07725</name>
</gene>
<accession>A0A7C3SPZ9</accession>
<comment type="caution">
    <text evidence="3">The sequence shown here is derived from an EMBL/GenBank/DDBJ whole genome shotgun (WGS) entry which is preliminary data.</text>
</comment>
<keyword evidence="1" id="KW-0175">Coiled coil</keyword>
<reference evidence="3" key="1">
    <citation type="journal article" date="2020" name="mSystems">
        <title>Genome- and Community-Level Interaction Insights into Carbon Utilization and Element Cycling Functions of Hydrothermarchaeota in Hydrothermal Sediment.</title>
        <authorList>
            <person name="Zhou Z."/>
            <person name="Liu Y."/>
            <person name="Xu W."/>
            <person name="Pan J."/>
            <person name="Luo Z.H."/>
            <person name="Li M."/>
        </authorList>
    </citation>
    <scope>NUCLEOTIDE SEQUENCE [LARGE SCALE GENOMIC DNA]</scope>
    <source>
        <strain evidence="3">SpSt-8</strain>
    </source>
</reference>
<sequence length="345" mass="37804">MQRVGLVALVLALLVAVSPLAWLASAENDRSAEVLIQNARRLQQFVHYRNSVVSASINATLLNETWSVIMNLTVQADQYLDLAVQLYNSGNYTAAKELALKAMDLYSSVLELQSELAEELGLEFRFEGKLPMNLTAKVSNMTIAVNKTALTLQLQVLEARVSQLRSLLSKLNASVSEALELLDEAASLLEEARSLLASGNATVSEIARILAEAKRLLGLANAELNKAALHATVVRAMKLGWLRRNETGYLNTSLINHTLAKLREALRKGELNESQVEQALNATAKLFKELKERVKSAAEKAGKIEKRLEKIEKIQKEAGKPAPPVEPPGWAKRGQEGKPGKGPRK</sequence>
<proteinExistence type="predicted"/>
<dbReference type="AlphaFoldDB" id="A0A7C3SPZ9"/>
<feature type="region of interest" description="Disordered" evidence="2">
    <location>
        <begin position="312"/>
        <end position="345"/>
    </location>
</feature>
<dbReference type="EMBL" id="DTIB01000134">
    <property type="protein sequence ID" value="HGB25888.1"/>
    <property type="molecule type" value="Genomic_DNA"/>
</dbReference>
<name>A0A7C3SPZ9_THEPE</name>
<evidence type="ECO:0000256" key="2">
    <source>
        <dbReference type="SAM" id="MobiDB-lite"/>
    </source>
</evidence>
<feature type="coiled-coil region" evidence="1">
    <location>
        <begin position="154"/>
        <end position="195"/>
    </location>
</feature>
<evidence type="ECO:0000256" key="1">
    <source>
        <dbReference type="SAM" id="Coils"/>
    </source>
</evidence>
<organism evidence="3">
    <name type="scientific">Thermofilum pendens</name>
    <dbReference type="NCBI Taxonomy" id="2269"/>
    <lineage>
        <taxon>Archaea</taxon>
        <taxon>Thermoproteota</taxon>
        <taxon>Thermoprotei</taxon>
        <taxon>Thermofilales</taxon>
        <taxon>Thermofilaceae</taxon>
        <taxon>Thermofilum</taxon>
    </lineage>
</organism>
<evidence type="ECO:0000313" key="3">
    <source>
        <dbReference type="EMBL" id="HGB25888.1"/>
    </source>
</evidence>